<evidence type="ECO:0000256" key="5">
    <source>
        <dbReference type="ARBA" id="ARBA00023136"/>
    </source>
</evidence>
<comment type="subcellular location">
    <subcellularLocation>
        <location evidence="1">Nucleus inner membrane</location>
        <topology evidence="1">Multi-pass membrane protein</topology>
    </subcellularLocation>
</comment>
<dbReference type="PANTHER" id="PTHR31040">
    <property type="entry name" value="NURIM"/>
    <property type="match status" value="1"/>
</dbReference>
<organism evidence="9 10">
    <name type="scientific">Xylocopa violacea</name>
    <name type="common">Violet carpenter bee</name>
    <name type="synonym">Apis violacea</name>
    <dbReference type="NCBI Taxonomy" id="135666"/>
    <lineage>
        <taxon>Eukaryota</taxon>
        <taxon>Metazoa</taxon>
        <taxon>Ecdysozoa</taxon>
        <taxon>Arthropoda</taxon>
        <taxon>Hexapoda</taxon>
        <taxon>Insecta</taxon>
        <taxon>Pterygota</taxon>
        <taxon>Neoptera</taxon>
        <taxon>Endopterygota</taxon>
        <taxon>Hymenoptera</taxon>
        <taxon>Apocrita</taxon>
        <taxon>Aculeata</taxon>
        <taxon>Apoidea</taxon>
        <taxon>Anthophila</taxon>
        <taxon>Apidae</taxon>
        <taxon>Xylocopa</taxon>
        <taxon>Xylocopa</taxon>
    </lineage>
</organism>
<comment type="similarity">
    <text evidence="2">Belongs to the nurim family.</text>
</comment>
<feature type="transmembrane region" description="Helical" evidence="8">
    <location>
        <begin position="73"/>
        <end position="93"/>
    </location>
</feature>
<evidence type="ECO:0000256" key="6">
    <source>
        <dbReference type="ARBA" id="ARBA00031700"/>
    </source>
</evidence>
<dbReference type="PANTHER" id="PTHR31040:SF1">
    <property type="entry name" value="NURIM"/>
    <property type="match status" value="1"/>
</dbReference>
<keyword evidence="5 8" id="KW-0472">Membrane</keyword>
<evidence type="ECO:0000313" key="9">
    <source>
        <dbReference type="EMBL" id="CAL7945611.1"/>
    </source>
</evidence>
<accession>A0ABP1NX39</accession>
<gene>
    <name evidence="9" type="ORF">XYLVIOL_LOCUS7314</name>
</gene>
<evidence type="ECO:0000256" key="8">
    <source>
        <dbReference type="SAM" id="Phobius"/>
    </source>
</evidence>
<dbReference type="EMBL" id="CAXAJV020001294">
    <property type="protein sequence ID" value="CAL7945611.1"/>
    <property type="molecule type" value="Genomic_DNA"/>
</dbReference>
<reference evidence="9 10" key="1">
    <citation type="submission" date="2024-08" db="EMBL/GenBank/DDBJ databases">
        <authorList>
            <person name="Will J Nash"/>
            <person name="Angela Man"/>
            <person name="Seanna McTaggart"/>
            <person name="Kendall Baker"/>
            <person name="Tom Barker"/>
            <person name="Leah Catchpole"/>
            <person name="Alex Durrant"/>
            <person name="Karim Gharbi"/>
            <person name="Naomi Irish"/>
            <person name="Gemy Kaithakottil"/>
            <person name="Debby Ku"/>
            <person name="Aaliyah Providence"/>
            <person name="Felix Shaw"/>
            <person name="David Swarbreck"/>
            <person name="Chris Watkins"/>
            <person name="Ann M. McCartney"/>
            <person name="Giulio Formenti"/>
            <person name="Alice Mouton"/>
            <person name="Noel Vella"/>
            <person name="Bjorn M von Reumont"/>
            <person name="Adriana Vella"/>
            <person name="Wilfried Haerty"/>
        </authorList>
    </citation>
    <scope>NUCLEOTIDE SEQUENCE [LARGE SCALE GENOMIC DNA]</scope>
</reference>
<keyword evidence="3 8" id="KW-0812">Transmembrane</keyword>
<feature type="transmembrane region" description="Helical" evidence="8">
    <location>
        <begin position="114"/>
        <end position="137"/>
    </location>
</feature>
<evidence type="ECO:0000256" key="7">
    <source>
        <dbReference type="ARBA" id="ARBA00032957"/>
    </source>
</evidence>
<evidence type="ECO:0000256" key="3">
    <source>
        <dbReference type="ARBA" id="ARBA00022692"/>
    </source>
</evidence>
<proteinExistence type="inferred from homology"/>
<name>A0ABP1NX39_XYLVO</name>
<keyword evidence="10" id="KW-1185">Reference proteome</keyword>
<protein>
    <recommendedName>
        <fullName evidence="7">Nuclear envelope membrane protein</fullName>
    </recommendedName>
    <alternativeName>
        <fullName evidence="6">Nuclear rim protein</fullName>
    </alternativeName>
</protein>
<sequence>MLQHSLMASDFVKHLFCNLHMDYMERCIYNVVSAMVLHLLISKWEVISSVILWNLDTSSNNILWYTFTGFHVFAWSVIYSGCLMMDIAELIGLKQVHYKFSSKLSPMSIKSKELLRYYSHMRHPSFIGFLIILWIYPYMTLDRVLLASILTAYMAFTWTIDMEDYNYHANLVKRKRRELF</sequence>
<evidence type="ECO:0000313" key="10">
    <source>
        <dbReference type="Proteomes" id="UP001642520"/>
    </source>
</evidence>
<keyword evidence="4 8" id="KW-1133">Transmembrane helix</keyword>
<evidence type="ECO:0000256" key="2">
    <source>
        <dbReference type="ARBA" id="ARBA00010631"/>
    </source>
</evidence>
<evidence type="ECO:0000256" key="1">
    <source>
        <dbReference type="ARBA" id="ARBA00004473"/>
    </source>
</evidence>
<comment type="caution">
    <text evidence="9">The sequence shown here is derived from an EMBL/GenBank/DDBJ whole genome shotgun (WGS) entry which is preliminary data.</text>
</comment>
<dbReference type="Proteomes" id="UP001642520">
    <property type="component" value="Unassembled WGS sequence"/>
</dbReference>
<dbReference type="InterPro" id="IPR033580">
    <property type="entry name" value="Nurim-like"/>
</dbReference>
<feature type="transmembrane region" description="Helical" evidence="8">
    <location>
        <begin position="28"/>
        <end position="53"/>
    </location>
</feature>
<evidence type="ECO:0000256" key="4">
    <source>
        <dbReference type="ARBA" id="ARBA00022989"/>
    </source>
</evidence>